<feature type="signal peptide" evidence="8">
    <location>
        <begin position="1"/>
        <end position="24"/>
    </location>
</feature>
<dbReference type="PROSITE" id="PS50941">
    <property type="entry name" value="CHIT_BIND_I_2"/>
    <property type="match status" value="1"/>
</dbReference>
<dbReference type="EC" id="3.2.1.14" evidence="2"/>
<dbReference type="SMART" id="SM00636">
    <property type="entry name" value="Glyco_18"/>
    <property type="match status" value="1"/>
</dbReference>
<dbReference type="InterPro" id="IPR011583">
    <property type="entry name" value="Chitinase_II/V-like_cat"/>
</dbReference>
<evidence type="ECO:0000256" key="6">
    <source>
        <dbReference type="ARBA" id="ARBA00044955"/>
    </source>
</evidence>
<dbReference type="Gene3D" id="3.10.350.10">
    <property type="entry name" value="LysM domain"/>
    <property type="match status" value="2"/>
</dbReference>
<comment type="similarity">
    <text evidence="6">Belongs to the secreted LysM effector family.</text>
</comment>
<evidence type="ECO:0000256" key="7">
    <source>
        <dbReference type="PROSITE-ProRule" id="PRU00261"/>
    </source>
</evidence>
<name>A0A0P0CNG9_9HYPO</name>
<dbReference type="EMBL" id="KU202561">
    <property type="protein sequence ID" value="ANH56471.1"/>
    <property type="molecule type" value="Genomic_DNA"/>
</dbReference>
<proteinExistence type="inferred from homology"/>
<evidence type="ECO:0000256" key="1">
    <source>
        <dbReference type="ARBA" id="ARBA00008682"/>
    </source>
</evidence>
<dbReference type="PROSITE" id="PS51782">
    <property type="entry name" value="LYSM"/>
    <property type="match status" value="2"/>
</dbReference>
<dbReference type="SUPFAM" id="SSF54106">
    <property type="entry name" value="LysM domain"/>
    <property type="match status" value="2"/>
</dbReference>
<keyword evidence="4" id="KW-0843">Virulence</keyword>
<feature type="chain" id="PRO_5006042736" description="chitinase" evidence="8">
    <location>
        <begin position="25"/>
        <end position="1310"/>
    </location>
</feature>
<keyword evidence="3 7" id="KW-0147">Chitin-binding</keyword>
<dbReference type="CDD" id="cd02878">
    <property type="entry name" value="GH18_zymocin_alpha"/>
    <property type="match status" value="1"/>
</dbReference>
<comment type="similarity">
    <text evidence="1">Belongs to the glycosyl hydrolase 18 family. Chitinase class V subfamily.</text>
</comment>
<dbReference type="PANTHER" id="PTHR47700:SF2">
    <property type="entry name" value="CHITINASE"/>
    <property type="match status" value="1"/>
</dbReference>
<dbReference type="GO" id="GO:0008061">
    <property type="term" value="F:chitin binding"/>
    <property type="evidence" value="ECO:0007669"/>
    <property type="project" value="UniProtKB-UniRule"/>
</dbReference>
<comment type="caution">
    <text evidence="7">Lacks conserved residue(s) required for the propagation of feature annotation.</text>
</comment>
<evidence type="ECO:0000313" key="12">
    <source>
        <dbReference type="EMBL" id="ALI93563.1"/>
    </source>
</evidence>
<dbReference type="InterPro" id="IPR001002">
    <property type="entry name" value="Chitin-bd_1"/>
</dbReference>
<protein>
    <recommendedName>
        <fullName evidence="2">chitinase</fullName>
        <ecNumber evidence="2">3.2.1.14</ecNumber>
    </recommendedName>
</protein>
<evidence type="ECO:0000259" key="11">
    <source>
        <dbReference type="PROSITE" id="PS51910"/>
    </source>
</evidence>
<evidence type="ECO:0000256" key="3">
    <source>
        <dbReference type="ARBA" id="ARBA00022669"/>
    </source>
</evidence>
<keyword evidence="7" id="KW-1015">Disulfide bond</keyword>
<feature type="disulfide bond" evidence="7">
    <location>
        <begin position="508"/>
        <end position="522"/>
    </location>
</feature>
<evidence type="ECO:0000256" key="8">
    <source>
        <dbReference type="SAM" id="SignalP"/>
    </source>
</evidence>
<dbReference type="InterPro" id="IPR053214">
    <property type="entry name" value="LysM12-like"/>
</dbReference>
<keyword evidence="5" id="KW-0326">Glycosidase</keyword>
<dbReference type="SMART" id="SM00270">
    <property type="entry name" value="ChtBD1"/>
    <property type="match status" value="1"/>
</dbReference>
<reference evidence="13" key="2">
    <citation type="journal article" date="2016" name="BMC Genomics">
        <title>Genome sequence and comparative analysis of clavicipitaceous insect-pathogenic fungus Aschersonia badia with Metarhizium spp.</title>
        <authorList>
            <person name="Agrawal Y."/>
            <person name="Narwani T."/>
            <person name="Subramanian S."/>
        </authorList>
    </citation>
    <scope>NUCLEOTIDE SEQUENCE</scope>
    <source>
        <strain evidence="13">MTCC 10142</strain>
    </source>
</reference>
<dbReference type="Pfam" id="PF00187">
    <property type="entry name" value="Chitin_bind_1"/>
    <property type="match status" value="1"/>
</dbReference>
<dbReference type="InterPro" id="IPR001223">
    <property type="entry name" value="Glyco_hydro18_cat"/>
</dbReference>
<evidence type="ECO:0000256" key="2">
    <source>
        <dbReference type="ARBA" id="ARBA00012729"/>
    </source>
</evidence>
<organism evidence="12">
    <name type="scientific">Hypocrella siamensis</name>
    <dbReference type="NCBI Taxonomy" id="696354"/>
    <lineage>
        <taxon>Eukaryota</taxon>
        <taxon>Fungi</taxon>
        <taxon>Dikarya</taxon>
        <taxon>Ascomycota</taxon>
        <taxon>Pezizomycotina</taxon>
        <taxon>Sordariomycetes</taxon>
        <taxon>Hypocreomycetidae</taxon>
        <taxon>Hypocreales</taxon>
        <taxon>Clavicipitaceae</taxon>
        <taxon>Hypocrella</taxon>
    </lineage>
</organism>
<feature type="disulfide bond" evidence="7">
    <location>
        <begin position="503"/>
        <end position="515"/>
    </location>
</feature>
<evidence type="ECO:0000259" key="10">
    <source>
        <dbReference type="PROSITE" id="PS51782"/>
    </source>
</evidence>
<evidence type="ECO:0000256" key="4">
    <source>
        <dbReference type="ARBA" id="ARBA00023026"/>
    </source>
</evidence>
<feature type="domain" description="Chitin-binding type-1" evidence="9">
    <location>
        <begin position="475"/>
        <end position="548"/>
    </location>
</feature>
<keyword evidence="5" id="KW-0378">Hydrolase</keyword>
<sequence>MRVFFSSTACLWLHVALLIEQSSASQLDRSAIPRIGSMSLESKVHLGVESLGHQRIDFLYHDTWGTPLVNGCPKPCAATGPDPLNWTQVHSKHQLWRCDEDLLFDMNIYGAADGRGVIRTCSLRRAFETSSTPVMSELDASRRQNFQNMTGLASKRATSNLTISHGCGAHLSTVPVILSASNKLFSSPGENGTRAAKHLADYLLNSATCGTTILFAKTGPAITGLYVGGDIEMGSFGQLLLKYGSSWTAHELDNGAQSIQTCNTEGHRSYTGGVFVADETDPLESAIRAVKLWSEGGCLDRVGARVLSNATVLTILSSTVKQDIVPKTTTNSTLRPSQPVSVLVARGVCRVIQVQQGDSCASLSSRCGIRGRDFSNYNPKRDLCSTLMPKQWVCCSEGNLPDMRPQRESDGTCRSYRVQSGDGCWAIANNFGLEQRDIEDLNKMTWGWAGCAHLQAGQIICLSEGNTPMPAQVDGVRCGPQKPGTQKPSGSFTGKDLEKLNPCPLNACCSGWGYCGTTAEHCTESRADTGAPGAFKPGTNGCISNCEMDIVGNEMTPGGFARVGYFQGYNPTRKCLRMDASEIESLEGESFSHVHFAFAGITHDFNVRIPPESQEQFEKFSRMEATFRKILSFGGWAESTEPATFQLYRDAVKPENRLRFAKNVVTFLDRHGFQGVDFDWEYPGATDIPGTPPGSADEGQNYYRFLVVLRELLGWGQKTISIALPSSFWYLQNFPVDKMAKVLNYFIYMTYDLHGQWDYGNKWSNPGCPSGNCLRSHINRTETFNSLVMVSKAGVPPWKLYVGVASYGRSFRMSNAGCTGPMCTFTGSFTVSEAEPGFCTETAGYKSLPLSKIANADIRLSDGTHGGGMTDWVAYMEDDTKSARRDWIRRLNFGGTTDWAMDLAEWHEGPQVEGSWSVQTKDVVCNPEEWPSTLEELSAKLDKIPQECRARATVGIMSLSLSNAIKEYQAVSNDYGDQFGWYADWVKDAIDPRLEEFMAIGRGEGLKYMDCKWWTEKNEGEGPCTEARLEYIPSLRAGPRDVEFKMRDEEGFYKALLENTGISKDWITWRDHAIHDPCLHACPPSFPGCSIHAIQCSKNYYMRKNFPRRINDKDAIHVENPKKIVDDAIPNMGELVMVAISSYLEMTLGLSDADDADIIEALSMPLFMLEEASRSIVEIKKIGKEHKEEKTKELVMMILNIVFAAIPFVGQAGTALGAAASIARAALIVGELGNIAISVVEIIDNPESAPFAILGVLLGAGGLRSRTPKSAFKEAVKARRALSPADLKRFSPEFRRRDGVVQGILWQCVR</sequence>
<keyword evidence="8" id="KW-0732">Signal</keyword>
<dbReference type="Gene3D" id="3.20.20.80">
    <property type="entry name" value="Glycosidases"/>
    <property type="match status" value="1"/>
</dbReference>
<accession>A0A0P0CNG9</accession>
<dbReference type="CDD" id="cd00035">
    <property type="entry name" value="ChtBD1"/>
    <property type="match status" value="1"/>
</dbReference>
<dbReference type="SMART" id="SM00257">
    <property type="entry name" value="LysM"/>
    <property type="match status" value="2"/>
</dbReference>
<dbReference type="SUPFAM" id="SSF57016">
    <property type="entry name" value="Plant lectins/antimicrobial peptides"/>
    <property type="match status" value="1"/>
</dbReference>
<dbReference type="Gene3D" id="3.30.60.10">
    <property type="entry name" value="Endochitinase-like"/>
    <property type="match status" value="1"/>
</dbReference>
<dbReference type="Gene3D" id="3.10.50.10">
    <property type="match status" value="1"/>
</dbReference>
<dbReference type="PANTHER" id="PTHR47700">
    <property type="entry name" value="V CHITINASE, PUTATIVE (AFU_ORTHOLOGUE AFUA_6G13720)-RELATED"/>
    <property type="match status" value="1"/>
</dbReference>
<dbReference type="InterPro" id="IPR017853">
    <property type="entry name" value="GH"/>
</dbReference>
<dbReference type="CDD" id="cd00118">
    <property type="entry name" value="LysM"/>
    <property type="match status" value="1"/>
</dbReference>
<dbReference type="SUPFAM" id="SSF51445">
    <property type="entry name" value="(Trans)glycosidases"/>
    <property type="match status" value="1"/>
</dbReference>
<feature type="domain" description="GH18" evidence="11">
    <location>
        <begin position="560"/>
        <end position="919"/>
    </location>
</feature>
<dbReference type="InterPro" id="IPR029070">
    <property type="entry name" value="Chitinase_insertion_sf"/>
</dbReference>
<feature type="domain" description="LysM" evidence="10">
    <location>
        <begin position="414"/>
        <end position="462"/>
    </location>
</feature>
<feature type="disulfide bond" evidence="7">
    <location>
        <begin position="542"/>
        <end position="546"/>
    </location>
</feature>
<evidence type="ECO:0000313" key="13">
    <source>
        <dbReference type="EMBL" id="ANH56471.1"/>
    </source>
</evidence>
<dbReference type="PROSITE" id="PS51910">
    <property type="entry name" value="GH18_2"/>
    <property type="match status" value="1"/>
</dbReference>
<dbReference type="Pfam" id="PF00704">
    <property type="entry name" value="Glyco_hydro_18"/>
    <property type="match status" value="1"/>
</dbReference>
<evidence type="ECO:0000259" key="9">
    <source>
        <dbReference type="PROSITE" id="PS50941"/>
    </source>
</evidence>
<dbReference type="GO" id="GO:0008843">
    <property type="term" value="F:endochitinase activity"/>
    <property type="evidence" value="ECO:0007669"/>
    <property type="project" value="UniProtKB-EC"/>
</dbReference>
<dbReference type="Pfam" id="PF01476">
    <property type="entry name" value="LysM"/>
    <property type="match status" value="1"/>
</dbReference>
<dbReference type="SUPFAM" id="SSF54556">
    <property type="entry name" value="Chitinase insertion domain"/>
    <property type="match status" value="1"/>
</dbReference>
<reference evidence="12" key="1">
    <citation type="submission" date="2015-08" db="EMBL/GenBank/DDBJ databases">
        <title>Genome sequence and comparative analysis of clavicipitaceous insect-pathogenic fungus Aschersonia badia with Metarhizium spp.</title>
        <authorList>
            <person name="Agrawal Y."/>
            <person name="Narwani T."/>
            <person name="Subramanian S."/>
        </authorList>
    </citation>
    <scope>NUCLEOTIDE SEQUENCE</scope>
    <source>
        <strain evidence="12">MTCC 10142</strain>
    </source>
</reference>
<dbReference type="EMBL" id="KT630121">
    <property type="protein sequence ID" value="ALI93563.1"/>
    <property type="molecule type" value="Genomic_DNA"/>
</dbReference>
<evidence type="ECO:0000256" key="5">
    <source>
        <dbReference type="ARBA" id="ARBA00023295"/>
    </source>
</evidence>
<dbReference type="InterPro" id="IPR036779">
    <property type="entry name" value="LysM_dom_sf"/>
</dbReference>
<dbReference type="InterPro" id="IPR036861">
    <property type="entry name" value="Endochitinase-like_sf"/>
</dbReference>
<dbReference type="InterPro" id="IPR018392">
    <property type="entry name" value="LysM"/>
</dbReference>
<feature type="domain" description="LysM" evidence="10">
    <location>
        <begin position="350"/>
        <end position="395"/>
    </location>
</feature>
<dbReference type="GO" id="GO:0005975">
    <property type="term" value="P:carbohydrate metabolic process"/>
    <property type="evidence" value="ECO:0007669"/>
    <property type="project" value="InterPro"/>
</dbReference>